<dbReference type="InterPro" id="IPR023170">
    <property type="entry name" value="HhH_base_excis_C"/>
</dbReference>
<sequence length="61" mass="6852">RRVLARHFAVDGDPGDPSARRLWALSDACTPNRHVDVYTQAVMDLGQRCARAVIRHARAVR</sequence>
<evidence type="ECO:0000313" key="1">
    <source>
        <dbReference type="EMBL" id="EQD55993.1"/>
    </source>
</evidence>
<dbReference type="Gene3D" id="1.10.1670.10">
    <property type="entry name" value="Helix-hairpin-Helix base-excision DNA repair enzymes (C-terminal)"/>
    <property type="match status" value="1"/>
</dbReference>
<comment type="caution">
    <text evidence="1">The sequence shown here is derived from an EMBL/GenBank/DDBJ whole genome shotgun (WGS) entry which is preliminary data.</text>
</comment>
<accession>T1AH68</accession>
<dbReference type="InterPro" id="IPR011257">
    <property type="entry name" value="DNA_glycosylase"/>
</dbReference>
<gene>
    <name evidence="1" type="ORF">B1B_09111</name>
</gene>
<feature type="non-terminal residue" evidence="1">
    <location>
        <position position="1"/>
    </location>
</feature>
<dbReference type="EMBL" id="AUZY01005979">
    <property type="protein sequence ID" value="EQD55993.1"/>
    <property type="molecule type" value="Genomic_DNA"/>
</dbReference>
<proteinExistence type="predicted"/>
<reference evidence="1" key="2">
    <citation type="journal article" date="2014" name="ISME J.">
        <title>Microbial stratification in low pH oxic and suboxic macroscopic growths along an acid mine drainage.</title>
        <authorList>
            <person name="Mendez-Garcia C."/>
            <person name="Mesa V."/>
            <person name="Sprenger R.R."/>
            <person name="Richter M."/>
            <person name="Diez M.S."/>
            <person name="Solano J."/>
            <person name="Bargiela R."/>
            <person name="Golyshina O.V."/>
            <person name="Manteca A."/>
            <person name="Ramos J.L."/>
            <person name="Gallego J.R."/>
            <person name="Llorente I."/>
            <person name="Martins Dos Santos V.A."/>
            <person name="Jensen O.N."/>
            <person name="Pelaez A.I."/>
            <person name="Sanchez J."/>
            <person name="Ferrer M."/>
        </authorList>
    </citation>
    <scope>NUCLEOTIDE SEQUENCE</scope>
</reference>
<protein>
    <submittedName>
        <fullName evidence="1">Uncharacterized protein</fullName>
    </submittedName>
</protein>
<dbReference type="GO" id="GO:0003824">
    <property type="term" value="F:catalytic activity"/>
    <property type="evidence" value="ECO:0007669"/>
    <property type="project" value="InterPro"/>
</dbReference>
<dbReference type="SUPFAM" id="SSF48150">
    <property type="entry name" value="DNA-glycosylase"/>
    <property type="match status" value="1"/>
</dbReference>
<organism evidence="1">
    <name type="scientific">mine drainage metagenome</name>
    <dbReference type="NCBI Taxonomy" id="410659"/>
    <lineage>
        <taxon>unclassified sequences</taxon>
        <taxon>metagenomes</taxon>
        <taxon>ecological metagenomes</taxon>
    </lineage>
</organism>
<reference evidence="1" key="1">
    <citation type="submission" date="2013-08" db="EMBL/GenBank/DDBJ databases">
        <authorList>
            <person name="Mendez C."/>
            <person name="Richter M."/>
            <person name="Ferrer M."/>
            <person name="Sanchez J."/>
        </authorList>
    </citation>
    <scope>NUCLEOTIDE SEQUENCE</scope>
</reference>
<dbReference type="GO" id="GO:0006281">
    <property type="term" value="P:DNA repair"/>
    <property type="evidence" value="ECO:0007669"/>
    <property type="project" value="InterPro"/>
</dbReference>
<name>T1AH68_9ZZZZ</name>
<dbReference type="AlphaFoldDB" id="T1AH68"/>